<dbReference type="GO" id="GO:0004065">
    <property type="term" value="F:arylsulfatase activity"/>
    <property type="evidence" value="ECO:0007669"/>
    <property type="project" value="TreeGrafter"/>
</dbReference>
<gene>
    <name evidence="8" type="primary">atsA_82</name>
    <name evidence="8" type="ORF">PDESU_01690</name>
</gene>
<dbReference type="Gene3D" id="3.30.1120.10">
    <property type="match status" value="1"/>
</dbReference>
<keyword evidence="2" id="KW-0479">Metal-binding</keyword>
<evidence type="ECO:0000256" key="1">
    <source>
        <dbReference type="ARBA" id="ARBA00008779"/>
    </source>
</evidence>
<evidence type="ECO:0000256" key="6">
    <source>
        <dbReference type="SAM" id="SignalP"/>
    </source>
</evidence>
<protein>
    <submittedName>
        <fullName evidence="8">Arylsulfatase</fullName>
    </submittedName>
</protein>
<evidence type="ECO:0000313" key="9">
    <source>
        <dbReference type="Proteomes" id="UP000366872"/>
    </source>
</evidence>
<evidence type="ECO:0000256" key="4">
    <source>
        <dbReference type="ARBA" id="ARBA00022837"/>
    </source>
</evidence>
<dbReference type="Gene3D" id="3.40.720.10">
    <property type="entry name" value="Alkaline Phosphatase, subunit A"/>
    <property type="match status" value="1"/>
</dbReference>
<dbReference type="GO" id="GO:0046872">
    <property type="term" value="F:metal ion binding"/>
    <property type="evidence" value="ECO:0007669"/>
    <property type="project" value="UniProtKB-KW"/>
</dbReference>
<feature type="domain" description="Sulfatase N-terminal" evidence="7">
    <location>
        <begin position="24"/>
        <end position="381"/>
    </location>
</feature>
<dbReference type="CDD" id="cd16143">
    <property type="entry name" value="ARS_like"/>
    <property type="match status" value="1"/>
</dbReference>
<feature type="region of interest" description="Disordered" evidence="5">
    <location>
        <begin position="477"/>
        <end position="509"/>
    </location>
</feature>
<accession>A0A6C2U183</accession>
<keyword evidence="6" id="KW-0732">Signal</keyword>
<feature type="chain" id="PRO_5028926269" evidence="6">
    <location>
        <begin position="20"/>
        <end position="509"/>
    </location>
</feature>
<dbReference type="InterPro" id="IPR000917">
    <property type="entry name" value="Sulfatase_N"/>
</dbReference>
<dbReference type="InterPro" id="IPR017850">
    <property type="entry name" value="Alkaline_phosphatase_core_sf"/>
</dbReference>
<feature type="compositionally biased region" description="Polar residues" evidence="5">
    <location>
        <begin position="498"/>
        <end position="509"/>
    </location>
</feature>
<evidence type="ECO:0000256" key="5">
    <source>
        <dbReference type="SAM" id="MobiDB-lite"/>
    </source>
</evidence>
<dbReference type="Pfam" id="PF00884">
    <property type="entry name" value="Sulfatase"/>
    <property type="match status" value="1"/>
</dbReference>
<dbReference type="PROSITE" id="PS00523">
    <property type="entry name" value="SULFATASE_1"/>
    <property type="match status" value="1"/>
</dbReference>
<evidence type="ECO:0000259" key="7">
    <source>
        <dbReference type="Pfam" id="PF00884"/>
    </source>
</evidence>
<dbReference type="InterPro" id="IPR024607">
    <property type="entry name" value="Sulfatase_CS"/>
</dbReference>
<dbReference type="PANTHER" id="PTHR42693">
    <property type="entry name" value="ARYLSULFATASE FAMILY MEMBER"/>
    <property type="match status" value="1"/>
</dbReference>
<feature type="signal peptide" evidence="6">
    <location>
        <begin position="1"/>
        <end position="19"/>
    </location>
</feature>
<proteinExistence type="inferred from homology"/>
<reference evidence="8 9" key="1">
    <citation type="submission" date="2019-04" db="EMBL/GenBank/DDBJ databases">
        <authorList>
            <person name="Van Vliet M D."/>
        </authorList>
    </citation>
    <scope>NUCLEOTIDE SEQUENCE [LARGE SCALE GENOMIC DNA]</scope>
    <source>
        <strain evidence="8 9">F1</strain>
    </source>
</reference>
<keyword evidence="9" id="KW-1185">Reference proteome</keyword>
<evidence type="ECO:0000313" key="8">
    <source>
        <dbReference type="EMBL" id="VGO13136.1"/>
    </source>
</evidence>
<sequence length="509" mass="55329">MNKFVFFICVVTLSLAAHGAVHKPNIIYILADDLGYGDVHALNPEQGKIPTPGMDRLAKQGMVFTDAHSSSSVCTPTRYGVLTGRYNWRSRLQSGVLHGLDQPLIASDRLTVAGLLKQQGYNTAIVGKWHLGLGLQKPDGTPTKGKATANQGADWKARITGGPVDLGFDSWYGIAASLDMPPYIFIENDRFVGEATEIKEFYPKRKGPAAPGFEAAEVLDIIGQKSAEYIGRQTKDKPFFMYIPLTSPHTPILPSPKWQGKSELGVYGDFVMHTDSVVGRITAAVDASNFADNTMIIVTSDNGCSKVADGARGSKGGVEFLKEQGHYPNGRYRGSKSDIWDGGHRVPFIVRWPAGVKAGSSSDEIICLTDLMATCAELTGARLPDHAGEDSVSFAPALLGKPMVSTLKGVVHHSVSGRFAYREGKWKILLTNGSGGWTKETMADDSPAQLYDMEADPGEQKNLYESHPEVFNRLLAQLESDVKRGRSTAGPDQRNDVENINTSRGMKRR</sequence>
<dbReference type="PANTHER" id="PTHR42693:SF53">
    <property type="entry name" value="ENDO-4-O-SULFATASE"/>
    <property type="match status" value="1"/>
</dbReference>
<dbReference type="RefSeq" id="WP_136078741.1">
    <property type="nucleotide sequence ID" value="NZ_CAAHFG010000001.1"/>
</dbReference>
<keyword evidence="3" id="KW-0378">Hydrolase</keyword>
<dbReference type="AlphaFoldDB" id="A0A6C2U183"/>
<dbReference type="EMBL" id="CAAHFG010000001">
    <property type="protein sequence ID" value="VGO13136.1"/>
    <property type="molecule type" value="Genomic_DNA"/>
</dbReference>
<dbReference type="PROSITE" id="PS00149">
    <property type="entry name" value="SULFATASE_2"/>
    <property type="match status" value="1"/>
</dbReference>
<dbReference type="InterPro" id="IPR050738">
    <property type="entry name" value="Sulfatase"/>
</dbReference>
<organism evidence="8 9">
    <name type="scientific">Pontiella desulfatans</name>
    <dbReference type="NCBI Taxonomy" id="2750659"/>
    <lineage>
        <taxon>Bacteria</taxon>
        <taxon>Pseudomonadati</taxon>
        <taxon>Kiritimatiellota</taxon>
        <taxon>Kiritimatiellia</taxon>
        <taxon>Kiritimatiellales</taxon>
        <taxon>Pontiellaceae</taxon>
        <taxon>Pontiella</taxon>
    </lineage>
</organism>
<evidence type="ECO:0000256" key="3">
    <source>
        <dbReference type="ARBA" id="ARBA00022801"/>
    </source>
</evidence>
<comment type="similarity">
    <text evidence="1">Belongs to the sulfatase family.</text>
</comment>
<dbReference type="SUPFAM" id="SSF53649">
    <property type="entry name" value="Alkaline phosphatase-like"/>
    <property type="match status" value="1"/>
</dbReference>
<keyword evidence="4" id="KW-0106">Calcium</keyword>
<evidence type="ECO:0000256" key="2">
    <source>
        <dbReference type="ARBA" id="ARBA00022723"/>
    </source>
</evidence>
<dbReference type="Proteomes" id="UP000366872">
    <property type="component" value="Unassembled WGS sequence"/>
</dbReference>
<name>A0A6C2U183_PONDE</name>